<keyword evidence="6" id="KW-0663">Pyridoxal phosphate</keyword>
<evidence type="ECO:0000256" key="3">
    <source>
        <dbReference type="ARBA" id="ARBA00012239"/>
    </source>
</evidence>
<dbReference type="PANTHER" id="PTHR11601">
    <property type="entry name" value="CYSTEINE DESULFURYLASE FAMILY MEMBER"/>
    <property type="match status" value="1"/>
</dbReference>
<dbReference type="AlphaFoldDB" id="A0AA37XDA8"/>
<evidence type="ECO:0000256" key="1">
    <source>
        <dbReference type="ARBA" id="ARBA00001933"/>
    </source>
</evidence>
<evidence type="ECO:0000256" key="10">
    <source>
        <dbReference type="RuleBase" id="RU004504"/>
    </source>
</evidence>
<dbReference type="GO" id="GO:0051536">
    <property type="term" value="F:iron-sulfur cluster binding"/>
    <property type="evidence" value="ECO:0007669"/>
    <property type="project" value="UniProtKB-KW"/>
</dbReference>
<comment type="cofactor">
    <cofactor evidence="1 10">
        <name>pyridoxal 5'-phosphate</name>
        <dbReference type="ChEBI" id="CHEBI:597326"/>
    </cofactor>
</comment>
<dbReference type="RefSeq" id="WP_284249449.1">
    <property type="nucleotide sequence ID" value="NZ_BSUM01000001.1"/>
</dbReference>
<proteinExistence type="inferred from homology"/>
<dbReference type="InterPro" id="IPR015422">
    <property type="entry name" value="PyrdxlP-dep_Trfase_small"/>
</dbReference>
<dbReference type="InterPro" id="IPR015421">
    <property type="entry name" value="PyrdxlP-dep_Trfase_major"/>
</dbReference>
<evidence type="ECO:0000256" key="8">
    <source>
        <dbReference type="ARBA" id="ARBA00023014"/>
    </source>
</evidence>
<dbReference type="EC" id="2.8.1.7" evidence="3"/>
<dbReference type="InterPro" id="IPR020578">
    <property type="entry name" value="Aminotrans_V_PyrdxlP_BS"/>
</dbReference>
<evidence type="ECO:0000256" key="5">
    <source>
        <dbReference type="ARBA" id="ARBA00022723"/>
    </source>
</evidence>
<dbReference type="PIRSF" id="PIRSF005572">
    <property type="entry name" value="NifS"/>
    <property type="match status" value="1"/>
</dbReference>
<organism evidence="12 13">
    <name type="scientific">Litorihabitans aurantiacus</name>
    <dbReference type="NCBI Taxonomy" id="1930061"/>
    <lineage>
        <taxon>Bacteria</taxon>
        <taxon>Bacillati</taxon>
        <taxon>Actinomycetota</taxon>
        <taxon>Actinomycetes</taxon>
        <taxon>Micrococcales</taxon>
        <taxon>Beutenbergiaceae</taxon>
        <taxon>Litorihabitans</taxon>
    </lineage>
</organism>
<dbReference type="EMBL" id="BSUM01000001">
    <property type="protein sequence ID" value="GMA30733.1"/>
    <property type="molecule type" value="Genomic_DNA"/>
</dbReference>
<dbReference type="InterPro" id="IPR015424">
    <property type="entry name" value="PyrdxlP-dep_Trfase"/>
</dbReference>
<dbReference type="InterPro" id="IPR000192">
    <property type="entry name" value="Aminotrans_V_dom"/>
</dbReference>
<evidence type="ECO:0000256" key="6">
    <source>
        <dbReference type="ARBA" id="ARBA00022898"/>
    </source>
</evidence>
<sequence>MTYLDHAATTPVLPEALEAFAREAQVLGNPSSLHADGRRARASLETSRERIAAALGAESAEVILTGNGCEADTLGVVGAHRAARAANWGRTRVVTSAVEHHAVLEAAHTLVGEGAEHAAIGVERDGVLDLGALEADLAAHAARTSLVSVMWANNETGAIQPVEDVVALVRRYGGNAVAVHSDAVQAVGHVPLDFGASGLDALSLSGHKLGAPAGIGALIAQRTLPLAPIVLGSGQERGVRSGTVPVALAAALAVAVEHSVAGLAAERERLTGLRDALAEGALARLDGARLNGPAGDGRLPGHVHLSIAGVDVDALLFALDSAGVAASAGAACVAGVTQPSHVLLAAGDDEVAARGVLRLTLGRTSTAADVERVLVVLPEAVARARAVAGLARR</sequence>
<reference evidence="12" key="1">
    <citation type="journal article" date="2014" name="Int. J. Syst. Evol. Microbiol.">
        <title>Complete genome sequence of Corynebacterium casei LMG S-19264T (=DSM 44701T), isolated from a smear-ripened cheese.</title>
        <authorList>
            <consortium name="US DOE Joint Genome Institute (JGI-PGF)"/>
            <person name="Walter F."/>
            <person name="Albersmeier A."/>
            <person name="Kalinowski J."/>
            <person name="Ruckert C."/>
        </authorList>
    </citation>
    <scope>NUCLEOTIDE SEQUENCE</scope>
    <source>
        <strain evidence="12">NBRC 112290</strain>
    </source>
</reference>
<reference evidence="12" key="2">
    <citation type="submission" date="2023-02" db="EMBL/GenBank/DDBJ databases">
        <authorList>
            <person name="Sun Q."/>
            <person name="Mori K."/>
        </authorList>
    </citation>
    <scope>NUCLEOTIDE SEQUENCE</scope>
    <source>
        <strain evidence="12">NBRC 112290</strain>
    </source>
</reference>
<feature type="domain" description="Aminotransferase class V" evidence="11">
    <location>
        <begin position="2"/>
        <end position="373"/>
    </location>
</feature>
<gene>
    <name evidence="12" type="ORF">GCM10025875_07250</name>
</gene>
<accession>A0AA37XDA8</accession>
<dbReference type="GO" id="GO:0031071">
    <property type="term" value="F:cysteine desulfurase activity"/>
    <property type="evidence" value="ECO:0007669"/>
    <property type="project" value="UniProtKB-EC"/>
</dbReference>
<protein>
    <recommendedName>
        <fullName evidence="3">cysteine desulfurase</fullName>
        <ecNumber evidence="3">2.8.1.7</ecNumber>
    </recommendedName>
</protein>
<evidence type="ECO:0000259" key="11">
    <source>
        <dbReference type="Pfam" id="PF00266"/>
    </source>
</evidence>
<dbReference type="GO" id="GO:0046872">
    <property type="term" value="F:metal ion binding"/>
    <property type="evidence" value="ECO:0007669"/>
    <property type="project" value="UniProtKB-KW"/>
</dbReference>
<name>A0AA37XDA8_9MICO</name>
<evidence type="ECO:0000256" key="9">
    <source>
        <dbReference type="ARBA" id="ARBA00050776"/>
    </source>
</evidence>
<comment type="catalytic activity">
    <reaction evidence="9">
        <text>(sulfur carrier)-H + L-cysteine = (sulfur carrier)-SH + L-alanine</text>
        <dbReference type="Rhea" id="RHEA:43892"/>
        <dbReference type="Rhea" id="RHEA-COMP:14737"/>
        <dbReference type="Rhea" id="RHEA-COMP:14739"/>
        <dbReference type="ChEBI" id="CHEBI:29917"/>
        <dbReference type="ChEBI" id="CHEBI:35235"/>
        <dbReference type="ChEBI" id="CHEBI:57972"/>
        <dbReference type="ChEBI" id="CHEBI:64428"/>
        <dbReference type="EC" id="2.8.1.7"/>
    </reaction>
</comment>
<dbReference type="Proteomes" id="UP001157161">
    <property type="component" value="Unassembled WGS sequence"/>
</dbReference>
<dbReference type="InterPro" id="IPR016454">
    <property type="entry name" value="Cysteine_dSase"/>
</dbReference>
<dbReference type="Pfam" id="PF00266">
    <property type="entry name" value="Aminotran_5"/>
    <property type="match status" value="1"/>
</dbReference>
<evidence type="ECO:0000313" key="12">
    <source>
        <dbReference type="EMBL" id="GMA30733.1"/>
    </source>
</evidence>
<comment type="caution">
    <text evidence="12">The sequence shown here is derived from an EMBL/GenBank/DDBJ whole genome shotgun (WGS) entry which is preliminary data.</text>
</comment>
<keyword evidence="5" id="KW-0479">Metal-binding</keyword>
<keyword evidence="8" id="KW-0411">Iron-sulfur</keyword>
<evidence type="ECO:0000313" key="13">
    <source>
        <dbReference type="Proteomes" id="UP001157161"/>
    </source>
</evidence>
<dbReference type="Gene3D" id="1.10.260.50">
    <property type="match status" value="1"/>
</dbReference>
<keyword evidence="4" id="KW-0808">Transferase</keyword>
<keyword evidence="13" id="KW-1185">Reference proteome</keyword>
<evidence type="ECO:0000256" key="4">
    <source>
        <dbReference type="ARBA" id="ARBA00022679"/>
    </source>
</evidence>
<dbReference type="PROSITE" id="PS00595">
    <property type="entry name" value="AA_TRANSFER_CLASS_5"/>
    <property type="match status" value="1"/>
</dbReference>
<evidence type="ECO:0000256" key="7">
    <source>
        <dbReference type="ARBA" id="ARBA00023004"/>
    </source>
</evidence>
<dbReference type="SUPFAM" id="SSF53383">
    <property type="entry name" value="PLP-dependent transferases"/>
    <property type="match status" value="1"/>
</dbReference>
<comment type="similarity">
    <text evidence="2">Belongs to the class-V pyridoxal-phosphate-dependent aminotransferase family. NifS/IscS subfamily.</text>
</comment>
<evidence type="ECO:0000256" key="2">
    <source>
        <dbReference type="ARBA" id="ARBA00006490"/>
    </source>
</evidence>
<dbReference type="PANTHER" id="PTHR11601:SF34">
    <property type="entry name" value="CYSTEINE DESULFURASE"/>
    <property type="match status" value="1"/>
</dbReference>
<dbReference type="Gene3D" id="3.90.1150.10">
    <property type="entry name" value="Aspartate Aminotransferase, domain 1"/>
    <property type="match status" value="1"/>
</dbReference>
<keyword evidence="7" id="KW-0408">Iron</keyword>
<dbReference type="Gene3D" id="3.40.640.10">
    <property type="entry name" value="Type I PLP-dependent aspartate aminotransferase-like (Major domain)"/>
    <property type="match status" value="1"/>
</dbReference>